<evidence type="ECO:0000256" key="2">
    <source>
        <dbReference type="ARBA" id="ARBA00023015"/>
    </source>
</evidence>
<dbReference type="Pfam" id="PF13977">
    <property type="entry name" value="TetR_C_6"/>
    <property type="match status" value="1"/>
</dbReference>
<dbReference type="InterPro" id="IPR001647">
    <property type="entry name" value="HTH_TetR"/>
</dbReference>
<dbReference type="InterPro" id="IPR050109">
    <property type="entry name" value="HTH-type_TetR-like_transc_reg"/>
</dbReference>
<evidence type="ECO:0000313" key="8">
    <source>
        <dbReference type="Proteomes" id="UP000558997"/>
    </source>
</evidence>
<keyword evidence="1" id="KW-0678">Repressor</keyword>
<dbReference type="GO" id="GO:0003700">
    <property type="term" value="F:DNA-binding transcription factor activity"/>
    <property type="evidence" value="ECO:0007669"/>
    <property type="project" value="TreeGrafter"/>
</dbReference>
<accession>A0A841DG47</accession>
<dbReference type="GO" id="GO:0000976">
    <property type="term" value="F:transcription cis-regulatory region binding"/>
    <property type="evidence" value="ECO:0007669"/>
    <property type="project" value="TreeGrafter"/>
</dbReference>
<evidence type="ECO:0000259" key="6">
    <source>
        <dbReference type="PROSITE" id="PS50977"/>
    </source>
</evidence>
<keyword evidence="3 5" id="KW-0238">DNA-binding</keyword>
<feature type="domain" description="HTH tetR-type" evidence="6">
    <location>
        <begin position="8"/>
        <end position="68"/>
    </location>
</feature>
<name>A0A841DG47_9ACTN</name>
<dbReference type="PANTHER" id="PTHR30055">
    <property type="entry name" value="HTH-TYPE TRANSCRIPTIONAL REGULATOR RUTR"/>
    <property type="match status" value="1"/>
</dbReference>
<evidence type="ECO:0000313" key="7">
    <source>
        <dbReference type="EMBL" id="MBB5977503.1"/>
    </source>
</evidence>
<evidence type="ECO:0000256" key="1">
    <source>
        <dbReference type="ARBA" id="ARBA00022491"/>
    </source>
</evidence>
<feature type="DNA-binding region" description="H-T-H motif" evidence="5">
    <location>
        <begin position="31"/>
        <end position="50"/>
    </location>
</feature>
<dbReference type="PROSITE" id="PS50977">
    <property type="entry name" value="HTH_TETR_2"/>
    <property type="match status" value="1"/>
</dbReference>
<gene>
    <name evidence="7" type="ORF">HDA44_000844</name>
</gene>
<dbReference type="AlphaFoldDB" id="A0A841DG47"/>
<dbReference type="InterPro" id="IPR009057">
    <property type="entry name" value="Homeodomain-like_sf"/>
</dbReference>
<sequence length="213" mass="23988">MPRLVDHEQRRREIADAGLRVILERGLDGVTVRGIAAITGKSTGSLRHYFASQDALREFVVQAATDTLRDRVYPRVARPRRGASLAGRVVSILEEFLPIDATRREEYAIWSAVVAWERESPTPGSTTWREQRALYRQCAAALLGYEPERGLTEATFREHDDPEVERWAALLHTFVDGLAAQLVHTPREVTAADARRLLKDFVTVCRTDVPKDG</sequence>
<keyword evidence="8" id="KW-1185">Reference proteome</keyword>
<keyword evidence="4" id="KW-0804">Transcription</keyword>
<dbReference type="Pfam" id="PF00440">
    <property type="entry name" value="TetR_N"/>
    <property type="match status" value="1"/>
</dbReference>
<organism evidence="7 8">
    <name type="scientific">Kribbella solani</name>
    <dbReference type="NCBI Taxonomy" id="236067"/>
    <lineage>
        <taxon>Bacteria</taxon>
        <taxon>Bacillati</taxon>
        <taxon>Actinomycetota</taxon>
        <taxon>Actinomycetes</taxon>
        <taxon>Propionibacteriales</taxon>
        <taxon>Kribbellaceae</taxon>
        <taxon>Kribbella</taxon>
    </lineage>
</organism>
<dbReference type="EMBL" id="JACHNF010000001">
    <property type="protein sequence ID" value="MBB5977503.1"/>
    <property type="molecule type" value="Genomic_DNA"/>
</dbReference>
<dbReference type="RefSeq" id="WP_184831489.1">
    <property type="nucleotide sequence ID" value="NZ_BAAAVN010000010.1"/>
</dbReference>
<keyword evidence="2" id="KW-0805">Transcription regulation</keyword>
<dbReference type="Gene3D" id="1.10.357.10">
    <property type="entry name" value="Tetracycline Repressor, domain 2"/>
    <property type="match status" value="1"/>
</dbReference>
<evidence type="ECO:0000256" key="3">
    <source>
        <dbReference type="ARBA" id="ARBA00023125"/>
    </source>
</evidence>
<evidence type="ECO:0000256" key="4">
    <source>
        <dbReference type="ARBA" id="ARBA00023163"/>
    </source>
</evidence>
<dbReference type="SUPFAM" id="SSF48498">
    <property type="entry name" value="Tetracyclin repressor-like, C-terminal domain"/>
    <property type="match status" value="1"/>
</dbReference>
<dbReference type="Proteomes" id="UP000558997">
    <property type="component" value="Unassembled WGS sequence"/>
</dbReference>
<dbReference type="SUPFAM" id="SSF46689">
    <property type="entry name" value="Homeodomain-like"/>
    <property type="match status" value="1"/>
</dbReference>
<evidence type="ECO:0000256" key="5">
    <source>
        <dbReference type="PROSITE-ProRule" id="PRU00335"/>
    </source>
</evidence>
<protein>
    <submittedName>
        <fullName evidence="7">AcrR family transcriptional regulator</fullName>
    </submittedName>
</protein>
<reference evidence="7 8" key="1">
    <citation type="submission" date="2020-08" db="EMBL/GenBank/DDBJ databases">
        <title>Sequencing the genomes of 1000 actinobacteria strains.</title>
        <authorList>
            <person name="Klenk H.-P."/>
        </authorList>
    </citation>
    <scope>NUCLEOTIDE SEQUENCE [LARGE SCALE GENOMIC DNA]</scope>
    <source>
        <strain evidence="7 8">DSM 17294</strain>
    </source>
</reference>
<dbReference type="InterPro" id="IPR039538">
    <property type="entry name" value="BetI_C"/>
</dbReference>
<dbReference type="InterPro" id="IPR036271">
    <property type="entry name" value="Tet_transcr_reg_TetR-rel_C_sf"/>
</dbReference>
<proteinExistence type="predicted"/>
<dbReference type="PANTHER" id="PTHR30055:SF226">
    <property type="entry name" value="HTH-TYPE TRANSCRIPTIONAL REGULATOR PKSA"/>
    <property type="match status" value="1"/>
</dbReference>
<comment type="caution">
    <text evidence="7">The sequence shown here is derived from an EMBL/GenBank/DDBJ whole genome shotgun (WGS) entry which is preliminary data.</text>
</comment>